<gene>
    <name evidence="2" type="ORF">JF539_18585</name>
</gene>
<accession>A0A939EHI7</accession>
<evidence type="ECO:0000313" key="2">
    <source>
        <dbReference type="EMBL" id="MBN9672368.1"/>
    </source>
</evidence>
<reference evidence="2" key="1">
    <citation type="submission" date="2020-12" db="EMBL/GenBank/DDBJ databases">
        <title>Oil enriched cultivation method for isolating marine PHA-producing bacteria.</title>
        <authorList>
            <person name="Zheng W."/>
            <person name="Yu S."/>
            <person name="Huang Y."/>
        </authorList>
    </citation>
    <scope>NUCLEOTIDE SEQUENCE</scope>
    <source>
        <strain evidence="2">SY-2-12</strain>
    </source>
</reference>
<organism evidence="2 3">
    <name type="scientific">Roseibium aggregatum</name>
    <dbReference type="NCBI Taxonomy" id="187304"/>
    <lineage>
        <taxon>Bacteria</taxon>
        <taxon>Pseudomonadati</taxon>
        <taxon>Pseudomonadota</taxon>
        <taxon>Alphaproteobacteria</taxon>
        <taxon>Hyphomicrobiales</taxon>
        <taxon>Stappiaceae</taxon>
        <taxon>Roseibium</taxon>
    </lineage>
</organism>
<proteinExistence type="predicted"/>
<evidence type="ECO:0000256" key="1">
    <source>
        <dbReference type="SAM" id="SignalP"/>
    </source>
</evidence>
<dbReference type="Proteomes" id="UP000664096">
    <property type="component" value="Unassembled WGS sequence"/>
</dbReference>
<evidence type="ECO:0000313" key="3">
    <source>
        <dbReference type="Proteomes" id="UP000664096"/>
    </source>
</evidence>
<evidence type="ECO:0008006" key="4">
    <source>
        <dbReference type="Google" id="ProtNLM"/>
    </source>
</evidence>
<feature type="chain" id="PRO_5037395816" description="Membrane-bound lysozyme inhibitor of c-type lysozyme MliC" evidence="1">
    <location>
        <begin position="26"/>
        <end position="105"/>
    </location>
</feature>
<sequence>MRKLAPALLLVIAPLLAGESSPVQAQQFLDERSYRCLDYEMEVWGDKERKTLFRNETSRLPIARGQPVVWFCGRQRNEFSCHRDADLLEIAWDGKGQVMFGCLRQ</sequence>
<protein>
    <recommendedName>
        <fullName evidence="4">Membrane-bound lysozyme inhibitor of c-type lysozyme MliC</fullName>
    </recommendedName>
</protein>
<name>A0A939EHI7_9HYPH</name>
<dbReference type="RefSeq" id="WP_207142216.1">
    <property type="nucleotide sequence ID" value="NZ_JAEKJZ010000004.1"/>
</dbReference>
<feature type="signal peptide" evidence="1">
    <location>
        <begin position="1"/>
        <end position="25"/>
    </location>
</feature>
<dbReference type="EMBL" id="JAEKJZ010000004">
    <property type="protein sequence ID" value="MBN9672368.1"/>
    <property type="molecule type" value="Genomic_DNA"/>
</dbReference>
<comment type="caution">
    <text evidence="2">The sequence shown here is derived from an EMBL/GenBank/DDBJ whole genome shotgun (WGS) entry which is preliminary data.</text>
</comment>
<keyword evidence="1" id="KW-0732">Signal</keyword>
<dbReference type="AlphaFoldDB" id="A0A939EHI7"/>